<reference evidence="1" key="2">
    <citation type="submission" date="2020-05" db="UniProtKB">
        <authorList>
            <consortium name="EnsemblMetazoa"/>
        </authorList>
    </citation>
    <scope>IDENTIFICATION</scope>
    <source>
        <strain evidence="1">IAEA</strain>
    </source>
</reference>
<evidence type="ECO:0000313" key="1">
    <source>
        <dbReference type="EnsemblMetazoa" id="GPAI006859-PA"/>
    </source>
</evidence>
<dbReference type="EnsemblMetazoa" id="GPAI006859-RA">
    <property type="protein sequence ID" value="GPAI006859-PA"/>
    <property type="gene ID" value="GPAI006859"/>
</dbReference>
<keyword evidence="2" id="KW-1185">Reference proteome</keyword>
<proteinExistence type="predicted"/>
<dbReference type="AlphaFoldDB" id="A0A1A9Z8E3"/>
<dbReference type="VEuPathDB" id="VectorBase:GPAI006859"/>
<evidence type="ECO:0000313" key="2">
    <source>
        <dbReference type="Proteomes" id="UP000092445"/>
    </source>
</evidence>
<reference evidence="2" key="1">
    <citation type="submission" date="2014-03" db="EMBL/GenBank/DDBJ databases">
        <authorList>
            <person name="Aksoy S."/>
            <person name="Warren W."/>
            <person name="Wilson R.K."/>
        </authorList>
    </citation>
    <scope>NUCLEOTIDE SEQUENCE [LARGE SCALE GENOMIC DNA]</scope>
    <source>
        <strain evidence="2">IAEA</strain>
    </source>
</reference>
<organism evidence="1 2">
    <name type="scientific">Glossina pallidipes</name>
    <name type="common">Tsetse fly</name>
    <dbReference type="NCBI Taxonomy" id="7398"/>
    <lineage>
        <taxon>Eukaryota</taxon>
        <taxon>Metazoa</taxon>
        <taxon>Ecdysozoa</taxon>
        <taxon>Arthropoda</taxon>
        <taxon>Hexapoda</taxon>
        <taxon>Insecta</taxon>
        <taxon>Pterygota</taxon>
        <taxon>Neoptera</taxon>
        <taxon>Endopterygota</taxon>
        <taxon>Diptera</taxon>
        <taxon>Brachycera</taxon>
        <taxon>Muscomorpha</taxon>
        <taxon>Hippoboscoidea</taxon>
        <taxon>Glossinidae</taxon>
        <taxon>Glossina</taxon>
    </lineage>
</organism>
<name>A0A1A9Z8E3_GLOPL</name>
<dbReference type="Proteomes" id="UP000092445">
    <property type="component" value="Unassembled WGS sequence"/>
</dbReference>
<protein>
    <submittedName>
        <fullName evidence="1">Uncharacterized protein</fullName>
    </submittedName>
</protein>
<accession>A0A1A9Z8E3</accession>
<sequence length="125" mass="13841">MKKWNLKDLQRSEGRATADSIKPWTCSQSYLPPRGASQNTEEEVEIEAEEDIDASECELSFEDLERSVVVLSVIGGVGITLAIRRPADSEECVLVMAARELPSMFALPKCANIEHWDKVDCGIAD</sequence>